<name>A0ABU4GMK1_9CLOT</name>
<dbReference type="InterPro" id="IPR007329">
    <property type="entry name" value="FMN-bd"/>
</dbReference>
<evidence type="ECO:0000313" key="3">
    <source>
        <dbReference type="EMBL" id="MDW2798814.1"/>
    </source>
</evidence>
<feature type="region of interest" description="Disordered" evidence="1">
    <location>
        <begin position="132"/>
        <end position="152"/>
    </location>
</feature>
<dbReference type="RefSeq" id="WP_318065024.1">
    <property type="nucleotide sequence ID" value="NZ_JAWONS010000240.1"/>
</dbReference>
<dbReference type="Pfam" id="PF04205">
    <property type="entry name" value="FMN_bind"/>
    <property type="match status" value="1"/>
</dbReference>
<protein>
    <submittedName>
        <fullName evidence="3">FMN-binding protein</fullName>
    </submittedName>
</protein>
<evidence type="ECO:0000259" key="2">
    <source>
        <dbReference type="SMART" id="SM00900"/>
    </source>
</evidence>
<evidence type="ECO:0000256" key="1">
    <source>
        <dbReference type="SAM" id="MobiDB-lite"/>
    </source>
</evidence>
<dbReference type="Gene3D" id="3.90.1010.20">
    <property type="match status" value="2"/>
</dbReference>
<dbReference type="SMART" id="SM00900">
    <property type="entry name" value="FMN_bind"/>
    <property type="match status" value="1"/>
</dbReference>
<gene>
    <name evidence="3" type="ORF">RZO55_14645</name>
</gene>
<reference evidence="3 4" key="1">
    <citation type="submission" date="2023-10" db="EMBL/GenBank/DDBJ databases">
        <title>A novel Glycoside Hydrolase 43-Like Enzyme from Clostrdium boliviensis is an Endo-xylanase, and a Candidate for Xylooligosaccharides Production from Different Xylan Substrates.</title>
        <authorList>
            <person name="Alvarez M.T."/>
            <person name="Rocabado-Villegas L.R."/>
            <person name="Salas-Veizaga D.M."/>
            <person name="Linares-Pasten J.A."/>
            <person name="Gudmundsdottir E.E."/>
            <person name="Hreggvidsson G.O."/>
            <person name="Adlercreutz P."/>
            <person name="Nordberg Karlsson E."/>
        </authorList>
    </citation>
    <scope>NUCLEOTIDE SEQUENCE [LARGE SCALE GENOMIC DNA]</scope>
    <source>
        <strain evidence="3 4">E-1</strain>
    </source>
</reference>
<accession>A0ABU4GMK1</accession>
<dbReference type="EMBL" id="JAWONS010000240">
    <property type="protein sequence ID" value="MDW2798814.1"/>
    <property type="molecule type" value="Genomic_DNA"/>
</dbReference>
<dbReference type="Proteomes" id="UP001276854">
    <property type="component" value="Unassembled WGS sequence"/>
</dbReference>
<feature type="non-terminal residue" evidence="3">
    <location>
        <position position="191"/>
    </location>
</feature>
<feature type="domain" description="FMN-binding" evidence="2">
    <location>
        <begin position="57"/>
        <end position="129"/>
    </location>
</feature>
<organism evidence="3 4">
    <name type="scientific">Clostridium boliviensis</name>
    <dbReference type="NCBI Taxonomy" id="318465"/>
    <lineage>
        <taxon>Bacteria</taxon>
        <taxon>Bacillati</taxon>
        <taxon>Bacillota</taxon>
        <taxon>Clostridia</taxon>
        <taxon>Eubacteriales</taxon>
        <taxon>Clostridiaceae</taxon>
        <taxon>Clostridium</taxon>
    </lineage>
</organism>
<dbReference type="PROSITE" id="PS51257">
    <property type="entry name" value="PROKAR_LIPOPROTEIN"/>
    <property type="match status" value="1"/>
</dbReference>
<sequence length="191" mass="20219">MNKSNANAKRNGYIGLGAMIILACATVFGTDPLYKAIDNSIRPEIYVPGTYTGTAKGYGGIVTADVTVSGKTIDSITVNGEKETLLNLVLPGLTDSILAKQSTQVDAVSGATLSSDAIKQAVDQALLQARGEEPVTVPETTEETAETPSALKEGTYTYESPEFDENGFKDQVSMTVKDNAITAVTWDCIKE</sequence>
<proteinExistence type="predicted"/>
<evidence type="ECO:0000313" key="4">
    <source>
        <dbReference type="Proteomes" id="UP001276854"/>
    </source>
</evidence>
<keyword evidence="4" id="KW-1185">Reference proteome</keyword>
<comment type="caution">
    <text evidence="3">The sequence shown here is derived from an EMBL/GenBank/DDBJ whole genome shotgun (WGS) entry which is preliminary data.</text>
</comment>